<dbReference type="SUPFAM" id="SSF51905">
    <property type="entry name" value="FAD/NAD(P)-binding domain"/>
    <property type="match status" value="1"/>
</dbReference>
<dbReference type="InterPro" id="IPR036188">
    <property type="entry name" value="FAD/NAD-bd_sf"/>
</dbReference>
<dbReference type="Pfam" id="PF01593">
    <property type="entry name" value="Amino_oxidase"/>
    <property type="match status" value="1"/>
</dbReference>
<dbReference type="PRINTS" id="PR00419">
    <property type="entry name" value="ADXRDTASE"/>
</dbReference>
<dbReference type="Gene3D" id="3.50.50.60">
    <property type="entry name" value="FAD/NAD(P)-binding domain"/>
    <property type="match status" value="1"/>
</dbReference>
<sequence>MSQTRAIAVIGAGMCGLTCAHALAEAGLPVRVFEKSRGIGGRMATRRAEGLAFDHGAQFMTARGAPFAEWLDGAVARGEAADWTPRGLPAGQRRIVGVPKMTAPLRHLADGLEVSLNAGVAAVVPEDDGLRLALADGTRTGIFARVVCTAPAPQAARLLAADAALADALARVAIAPCWTLMVAFDTAPGLPDAAEEPGEGIAFLAQSGTRPGRPDAPAWVMHATPEWSAAHLELDPDAARERMLELLGTLAPLPRPAFAATHRWRHARTTAPLGRPCAASADGRMLAGGDWTLDARIEAAFDSGKALAQAVVGGI</sequence>
<dbReference type="Pfam" id="PF13450">
    <property type="entry name" value="NAD_binding_8"/>
    <property type="match status" value="1"/>
</dbReference>
<organism evidence="2 3">
    <name type="scientific">Halovulum marinum</name>
    <dbReference type="NCBI Taxonomy" id="2662447"/>
    <lineage>
        <taxon>Bacteria</taxon>
        <taxon>Pseudomonadati</taxon>
        <taxon>Pseudomonadota</taxon>
        <taxon>Alphaproteobacteria</taxon>
        <taxon>Rhodobacterales</taxon>
        <taxon>Paracoccaceae</taxon>
        <taxon>Halovulum</taxon>
    </lineage>
</organism>
<keyword evidence="3" id="KW-1185">Reference proteome</keyword>
<protein>
    <submittedName>
        <fullName evidence="2">FAD-dependent oxidoreductase</fullName>
    </submittedName>
</protein>
<dbReference type="GO" id="GO:0016491">
    <property type="term" value="F:oxidoreductase activity"/>
    <property type="evidence" value="ECO:0007669"/>
    <property type="project" value="InterPro"/>
</dbReference>
<evidence type="ECO:0000313" key="2">
    <source>
        <dbReference type="EMBL" id="MSU90155.1"/>
    </source>
</evidence>
<dbReference type="InterPro" id="IPR002937">
    <property type="entry name" value="Amino_oxidase"/>
</dbReference>
<gene>
    <name evidence="2" type="ORF">GE300_11085</name>
</gene>
<comment type="caution">
    <text evidence="2">The sequence shown here is derived from an EMBL/GenBank/DDBJ whole genome shotgun (WGS) entry which is preliminary data.</text>
</comment>
<dbReference type="Proteomes" id="UP000474957">
    <property type="component" value="Unassembled WGS sequence"/>
</dbReference>
<accession>A0A6L5Z252</accession>
<evidence type="ECO:0000259" key="1">
    <source>
        <dbReference type="Pfam" id="PF01593"/>
    </source>
</evidence>
<name>A0A6L5Z252_9RHOB</name>
<dbReference type="RefSeq" id="WP_154446638.1">
    <property type="nucleotide sequence ID" value="NZ_WIND01000007.1"/>
</dbReference>
<proteinExistence type="predicted"/>
<dbReference type="PANTHER" id="PTHR16128">
    <property type="entry name" value="FAD/NAD(P)-BINDING OXIDOREDUCTASE FAMILY PROTEIN"/>
    <property type="match status" value="1"/>
</dbReference>
<evidence type="ECO:0000313" key="3">
    <source>
        <dbReference type="Proteomes" id="UP000474957"/>
    </source>
</evidence>
<dbReference type="Gene3D" id="3.90.660.10">
    <property type="match status" value="1"/>
</dbReference>
<dbReference type="PANTHER" id="PTHR16128:SF5">
    <property type="entry name" value="FAD_NAD(P)-BINDING OXIDOREDUCTASE FAMILY PROTEIN"/>
    <property type="match status" value="1"/>
</dbReference>
<dbReference type="AlphaFoldDB" id="A0A6L5Z252"/>
<dbReference type="EMBL" id="WIND01000007">
    <property type="protein sequence ID" value="MSU90155.1"/>
    <property type="molecule type" value="Genomic_DNA"/>
</dbReference>
<feature type="domain" description="Amine oxidase" evidence="1">
    <location>
        <begin position="101"/>
        <end position="311"/>
    </location>
</feature>
<reference evidence="2 3" key="1">
    <citation type="submission" date="2019-10" db="EMBL/GenBank/DDBJ databases">
        <title>Cognatihalovulum marinum gen. nov. sp. nov., a new member of the family Rhodobacteraceae isolated from deep seawater of the Northwest Indian Ocean.</title>
        <authorList>
            <person name="Ruan C."/>
            <person name="Wang J."/>
            <person name="Zheng X."/>
            <person name="Song L."/>
            <person name="Zhu Y."/>
            <person name="Huang Y."/>
            <person name="Lu Z."/>
            <person name="Du W."/>
            <person name="Huang L."/>
            <person name="Dai X."/>
        </authorList>
    </citation>
    <scope>NUCLEOTIDE SEQUENCE [LARGE SCALE GENOMIC DNA]</scope>
    <source>
        <strain evidence="2 3">2CG4</strain>
    </source>
</reference>